<dbReference type="UniPathway" id="UPA00053">
    <property type="reaction ID" value="UER00090"/>
</dbReference>
<evidence type="ECO:0000313" key="14">
    <source>
        <dbReference type="Proteomes" id="UP000218387"/>
    </source>
</evidence>
<dbReference type="InterPro" id="IPR000453">
    <property type="entry name" value="Chorismate_synth"/>
</dbReference>
<dbReference type="GO" id="GO:0004107">
    <property type="term" value="F:chorismate synthase activity"/>
    <property type="evidence" value="ECO:0007669"/>
    <property type="project" value="UniProtKB-UniRule"/>
</dbReference>
<dbReference type="Pfam" id="PF01264">
    <property type="entry name" value="Chorismate_synt"/>
    <property type="match status" value="1"/>
</dbReference>
<keyword evidence="5 11" id="KW-0285">Flavoprotein</keyword>
<dbReference type="AlphaFoldDB" id="A0A4P9CB87"/>
<keyword evidence="14" id="KW-1185">Reference proteome</keyword>
<evidence type="ECO:0000256" key="11">
    <source>
        <dbReference type="HAMAP-Rule" id="MF_00300"/>
    </source>
</evidence>
<feature type="binding site" evidence="11">
    <location>
        <position position="47"/>
    </location>
    <ligand>
        <name>NADP(+)</name>
        <dbReference type="ChEBI" id="CHEBI:58349"/>
    </ligand>
</feature>
<dbReference type="PROSITE" id="PS00788">
    <property type="entry name" value="CHORISMATE_SYNTHASE_2"/>
    <property type="match status" value="1"/>
</dbReference>
<dbReference type="GO" id="GO:0005829">
    <property type="term" value="C:cytosol"/>
    <property type="evidence" value="ECO:0007669"/>
    <property type="project" value="TreeGrafter"/>
</dbReference>
<dbReference type="NCBIfam" id="NF003793">
    <property type="entry name" value="PRK05382.1"/>
    <property type="match status" value="1"/>
</dbReference>
<dbReference type="GO" id="GO:0008652">
    <property type="term" value="P:amino acid biosynthetic process"/>
    <property type="evidence" value="ECO:0007669"/>
    <property type="project" value="UniProtKB-KW"/>
</dbReference>
<keyword evidence="10 11" id="KW-0456">Lyase</keyword>
<proteinExistence type="inferred from homology"/>
<dbReference type="GO" id="GO:0010181">
    <property type="term" value="F:FMN binding"/>
    <property type="evidence" value="ECO:0007669"/>
    <property type="project" value="TreeGrafter"/>
</dbReference>
<evidence type="ECO:0000256" key="8">
    <source>
        <dbReference type="ARBA" id="ARBA00022857"/>
    </source>
</evidence>
<keyword evidence="4 11" id="KW-0028">Amino-acid biosynthesis</keyword>
<evidence type="ECO:0000256" key="7">
    <source>
        <dbReference type="ARBA" id="ARBA00022827"/>
    </source>
</evidence>
<evidence type="ECO:0000256" key="9">
    <source>
        <dbReference type="ARBA" id="ARBA00023141"/>
    </source>
</evidence>
<evidence type="ECO:0000313" key="13">
    <source>
        <dbReference type="EMBL" id="QCT72864.1"/>
    </source>
</evidence>
<comment type="caution">
    <text evidence="11">Lacks conserved residue(s) required for the propagation of feature annotation.</text>
</comment>
<dbReference type="SUPFAM" id="SSF103263">
    <property type="entry name" value="Chorismate synthase, AroC"/>
    <property type="match status" value="1"/>
</dbReference>
<feature type="binding site" evidence="11">
    <location>
        <position position="331"/>
    </location>
    <ligand>
        <name>FMN</name>
        <dbReference type="ChEBI" id="CHEBI:58210"/>
    </ligand>
</feature>
<dbReference type="PANTHER" id="PTHR21085:SF0">
    <property type="entry name" value="CHORISMATE SYNTHASE"/>
    <property type="match status" value="1"/>
</dbReference>
<sequence>MSSIWGNKIKVSVFGESHGAAIGATIDGLPSGVSVDQEAVAFEMKRRAASSSRLATPRKEADEVEIVSGFFEGKTTGTPLTGIIRNGNTRSKDYARTKDLMRPGHADYSGWVRYSGFQDYRGGGHFSGRLTAPLVFAGAVAKAALAQVAPEVKIGSRILSIGSVWDKKDLKPGEYAALRYENPMFPLYTKMLEEAMKDEILDAIKDQDSVGGVIEGYVTGMPAGVGDPLFDSVESRLSALLFSVPAVKGVEFGLGFDITGLRGSVANDPFYIDGSRVKTTTNNNGGINGGITNGMPIVYRAAFKPTASIAQPQKTVNMATSEDAEIEIQGRHDPCIVLRACPVVEAVTALCMLDFLL</sequence>
<dbReference type="InterPro" id="IPR035904">
    <property type="entry name" value="Chorismate_synth_AroC_sf"/>
</dbReference>
<evidence type="ECO:0000256" key="12">
    <source>
        <dbReference type="RuleBase" id="RU000605"/>
    </source>
</evidence>
<feature type="binding site" evidence="11">
    <location>
        <position position="289"/>
    </location>
    <ligand>
        <name>FMN</name>
        <dbReference type="ChEBI" id="CHEBI:58210"/>
    </ligand>
</feature>
<feature type="binding site" evidence="11">
    <location>
        <position position="53"/>
    </location>
    <ligand>
        <name>NADP(+)</name>
        <dbReference type="ChEBI" id="CHEBI:58349"/>
    </ligand>
</feature>
<keyword evidence="7 11" id="KW-0274">FAD</keyword>
<evidence type="ECO:0000256" key="5">
    <source>
        <dbReference type="ARBA" id="ARBA00022630"/>
    </source>
</evidence>
<dbReference type="KEGG" id="emt:CPZ25_016555"/>
<reference evidence="13 14" key="1">
    <citation type="submission" date="2018-05" db="EMBL/GenBank/DDBJ databases">
        <title>Genome comparison of Eubacterium sp.</title>
        <authorList>
            <person name="Feng Y."/>
            <person name="Sanchez-Andrea I."/>
            <person name="Stams A.J.M."/>
            <person name="De Vos W.M."/>
        </authorList>
    </citation>
    <scope>NUCLEOTIDE SEQUENCE [LARGE SCALE GENOMIC DNA]</scope>
    <source>
        <strain evidence="13 14">YI</strain>
    </source>
</reference>
<comment type="function">
    <text evidence="11">Catalyzes the anti-1,4-elimination of the C-3 phosphate and the C-6 proR hydrogen from 5-enolpyruvylshikimate-3-phosphate (EPSP) to yield chorismate, which is the branch point compound that serves as the starting substrate for the three terminal pathways of aromatic amino acid biosynthesis. This reaction introduces a second double bond into the aromatic ring system.</text>
</comment>
<accession>A0A4P9CB87</accession>
<dbReference type="InterPro" id="IPR020541">
    <property type="entry name" value="Chorismate_synthase_CS"/>
</dbReference>
<dbReference type="HAMAP" id="MF_00300">
    <property type="entry name" value="Chorismate_synth"/>
    <property type="match status" value="1"/>
</dbReference>
<feature type="binding site" evidence="11">
    <location>
        <begin position="304"/>
        <end position="308"/>
    </location>
    <ligand>
        <name>FMN</name>
        <dbReference type="ChEBI" id="CHEBI:58210"/>
    </ligand>
</feature>
<dbReference type="GO" id="GO:0009423">
    <property type="term" value="P:chorismate biosynthetic process"/>
    <property type="evidence" value="ECO:0007669"/>
    <property type="project" value="UniProtKB-UniRule"/>
</dbReference>
<dbReference type="EC" id="4.2.3.5" evidence="3 11"/>
<evidence type="ECO:0000256" key="10">
    <source>
        <dbReference type="ARBA" id="ARBA00023239"/>
    </source>
</evidence>
<keyword evidence="9 11" id="KW-0057">Aromatic amino acid biosynthesis</keyword>
<dbReference type="Proteomes" id="UP000218387">
    <property type="component" value="Chromosome"/>
</dbReference>
<organism evidence="13 14">
    <name type="scientific">Eubacterium maltosivorans</name>
    <dbReference type="NCBI Taxonomy" id="2041044"/>
    <lineage>
        <taxon>Bacteria</taxon>
        <taxon>Bacillati</taxon>
        <taxon>Bacillota</taxon>
        <taxon>Clostridia</taxon>
        <taxon>Eubacteriales</taxon>
        <taxon>Eubacteriaceae</taxon>
        <taxon>Eubacterium</taxon>
    </lineage>
</organism>
<evidence type="ECO:0000256" key="4">
    <source>
        <dbReference type="ARBA" id="ARBA00022605"/>
    </source>
</evidence>
<name>A0A4P9CB87_EUBML</name>
<dbReference type="Gene3D" id="3.60.150.10">
    <property type="entry name" value="Chorismate synthase AroC"/>
    <property type="match status" value="1"/>
</dbReference>
<comment type="subunit">
    <text evidence="11">Homotetramer.</text>
</comment>
<dbReference type="PIRSF" id="PIRSF001456">
    <property type="entry name" value="Chorismate_synth"/>
    <property type="match status" value="1"/>
</dbReference>
<evidence type="ECO:0000256" key="3">
    <source>
        <dbReference type="ARBA" id="ARBA00013036"/>
    </source>
</evidence>
<comment type="pathway">
    <text evidence="1 11 12">Metabolic intermediate biosynthesis; chorismate biosynthesis; chorismate from D-erythrose 4-phosphate and phosphoenolpyruvate: step 7/7.</text>
</comment>
<evidence type="ECO:0000256" key="6">
    <source>
        <dbReference type="ARBA" id="ARBA00022643"/>
    </source>
</evidence>
<keyword evidence="8 11" id="KW-0521">NADP</keyword>
<gene>
    <name evidence="11" type="primary">aroC</name>
    <name evidence="13" type="ORF">CPZ25_016555</name>
</gene>
<dbReference type="RefSeq" id="WP_096920161.1">
    <property type="nucleotide sequence ID" value="NZ_CP029487.1"/>
</dbReference>
<dbReference type="NCBIfam" id="TIGR00033">
    <property type="entry name" value="aroC"/>
    <property type="match status" value="1"/>
</dbReference>
<dbReference type="PANTHER" id="PTHR21085">
    <property type="entry name" value="CHORISMATE SYNTHASE"/>
    <property type="match status" value="1"/>
</dbReference>
<dbReference type="GO" id="GO:0009073">
    <property type="term" value="P:aromatic amino acid family biosynthetic process"/>
    <property type="evidence" value="ECO:0007669"/>
    <property type="project" value="UniProtKB-KW"/>
</dbReference>
<comment type="catalytic activity">
    <reaction evidence="11 12">
        <text>5-O-(1-carboxyvinyl)-3-phosphoshikimate = chorismate + phosphate</text>
        <dbReference type="Rhea" id="RHEA:21020"/>
        <dbReference type="ChEBI" id="CHEBI:29748"/>
        <dbReference type="ChEBI" id="CHEBI:43474"/>
        <dbReference type="ChEBI" id="CHEBI:57701"/>
        <dbReference type="EC" id="4.2.3.5"/>
    </reaction>
</comment>
<dbReference type="PROSITE" id="PS00787">
    <property type="entry name" value="CHORISMATE_SYNTHASE_1"/>
    <property type="match status" value="1"/>
</dbReference>
<comment type="similarity">
    <text evidence="2 11 12">Belongs to the chorismate synthase family.</text>
</comment>
<evidence type="ECO:0000256" key="2">
    <source>
        <dbReference type="ARBA" id="ARBA00008014"/>
    </source>
</evidence>
<feature type="binding site" evidence="11">
    <location>
        <begin position="125"/>
        <end position="127"/>
    </location>
    <ligand>
        <name>FMN</name>
        <dbReference type="ChEBI" id="CHEBI:58210"/>
    </ligand>
</feature>
<dbReference type="CDD" id="cd07304">
    <property type="entry name" value="Chorismate_synthase"/>
    <property type="match status" value="1"/>
</dbReference>
<protein>
    <recommendedName>
        <fullName evidence="3 11">Chorismate synthase</fullName>
        <shortName evidence="11">CS</shortName>
        <ecNumber evidence="3 11">4.2.3.5</ecNumber>
    </recommendedName>
    <alternativeName>
        <fullName evidence="11">5-enolpyruvylshikimate-3-phosphate phospholyase</fullName>
    </alternativeName>
</protein>
<keyword evidence="6 11" id="KW-0288">FMN</keyword>
<evidence type="ECO:0000256" key="1">
    <source>
        <dbReference type="ARBA" id="ARBA00005044"/>
    </source>
</evidence>
<dbReference type="PROSITE" id="PS00789">
    <property type="entry name" value="CHORISMATE_SYNTHASE_3"/>
    <property type="match status" value="1"/>
</dbReference>
<dbReference type="EMBL" id="CP029487">
    <property type="protein sequence ID" value="QCT72864.1"/>
    <property type="molecule type" value="Genomic_DNA"/>
</dbReference>
<comment type="cofactor">
    <cofactor evidence="11 12">
        <name>FMNH2</name>
        <dbReference type="ChEBI" id="CHEBI:57618"/>
    </cofactor>
    <text evidence="11 12">Reduced FMN (FMNH(2)).</text>
</comment>